<sequence length="778" mass="89206">MPSSDQCSGAGSANFNVAGINDVVLPDVVSSLQQVEDFLSQNRPNNNGSSHSSQDEHQIMGNEVEMLKKDLIYIRESFKNLKVYVDTTNALLNALKQRSSFNDLLTGGLNVSSRDKQIRAKLRAINEIVMELKLRIPLPYKLSSKESDAHRYTGGDTEFDDSDVIDDLPVLHVDTGFRNSLAFNDFRSVYESLDSTTKLCLLCFALIPENEIVKKRFMTYWWVGEGFVSPEVDDGTLEERLSVEEVADEIFEQLAKKHCIEPVNEKHRRVVDSYKMNPFIRSAVIVLAKEAGFFDFDDRNWNPSANFKTSYRACLVDGFSQQLAKSSSELDPKKLQTIFNVNEPYPDFFKSEWFSKFKNVKVLYLGRWQSSAKHHIEVDGVEFLEGLKSMKLLRLLSLQGILGITELPDSVCKLLNLRILDLRACQNLEALPNGIGSLVNLTRLDLSECYSLDYMPKGIMWLSKLRVLKRFVIGNRLHENSCTLDDLSGLKELRKLSIYTITEDFPNEDDEIDLQKFENLESCQNLEALPNGIGSLVNLTRLDLSECYSLDYMPKGIMWLSKLRVLKRFVIGNRLHENSCTLDDLSGLKELRKLSIYTITEDFPNEDDEIYLQKFKNLEKLTIEWEDNQEKIRAAALVKTLSKTFTFKQGGQGHTYPQGFEKLKKLDLNCYPLTYAPSWLRPGKLLKLEKLYIRRGNLRNLSPGQENEKWKVNILRLKFLSNLKMDWKELLSSFPGLIYLEKYKCPKLTFFPCNENGIVLKPRNEAGKIAAARYNIVY</sequence>
<dbReference type="AlphaFoldDB" id="A0A5N6L3N1"/>
<evidence type="ECO:0000313" key="4">
    <source>
        <dbReference type="Proteomes" id="UP000327013"/>
    </source>
</evidence>
<dbReference type="PANTHER" id="PTHR47186:SF54">
    <property type="entry name" value="DISEASE RESISTANCE RPP13-LIKE PROTEIN 4"/>
    <property type="match status" value="1"/>
</dbReference>
<keyword evidence="4" id="KW-1185">Reference proteome</keyword>
<name>A0A5N6L3N1_9ROSI</name>
<dbReference type="EMBL" id="VIBQ01000087">
    <property type="protein sequence ID" value="KAB8686983.1"/>
    <property type="molecule type" value="Genomic_DNA"/>
</dbReference>
<dbReference type="InterPro" id="IPR032675">
    <property type="entry name" value="LRR_dom_sf"/>
</dbReference>
<evidence type="ECO:0000259" key="2">
    <source>
        <dbReference type="Pfam" id="PF23598"/>
    </source>
</evidence>
<organism evidence="3 4">
    <name type="scientific">Carpinus fangiana</name>
    <dbReference type="NCBI Taxonomy" id="176857"/>
    <lineage>
        <taxon>Eukaryota</taxon>
        <taxon>Viridiplantae</taxon>
        <taxon>Streptophyta</taxon>
        <taxon>Embryophyta</taxon>
        <taxon>Tracheophyta</taxon>
        <taxon>Spermatophyta</taxon>
        <taxon>Magnoliopsida</taxon>
        <taxon>eudicotyledons</taxon>
        <taxon>Gunneridae</taxon>
        <taxon>Pentapetalae</taxon>
        <taxon>rosids</taxon>
        <taxon>fabids</taxon>
        <taxon>Fagales</taxon>
        <taxon>Betulaceae</taxon>
        <taxon>Carpinus</taxon>
    </lineage>
</organism>
<dbReference type="PANTHER" id="PTHR47186">
    <property type="entry name" value="LEUCINE-RICH REPEAT-CONTAINING PROTEIN 57"/>
    <property type="match status" value="1"/>
</dbReference>
<evidence type="ECO:0000256" key="1">
    <source>
        <dbReference type="ARBA" id="ARBA00022737"/>
    </source>
</evidence>
<proteinExistence type="predicted"/>
<protein>
    <recommendedName>
        <fullName evidence="2">Disease resistance R13L4/SHOC-2-like LRR domain-containing protein</fullName>
    </recommendedName>
</protein>
<gene>
    <name evidence="3" type="ORF">FH972_026339</name>
</gene>
<accession>A0A5N6L3N1</accession>
<dbReference type="Proteomes" id="UP000327013">
    <property type="component" value="Unassembled WGS sequence"/>
</dbReference>
<evidence type="ECO:0000313" key="3">
    <source>
        <dbReference type="EMBL" id="KAB8686983.1"/>
    </source>
</evidence>
<reference evidence="3 4" key="1">
    <citation type="submission" date="2019-06" db="EMBL/GenBank/DDBJ databases">
        <title>A chromosomal-level reference genome of Carpinus fangiana (Coryloideae, Betulaceae).</title>
        <authorList>
            <person name="Yang X."/>
            <person name="Wang Z."/>
            <person name="Zhang L."/>
            <person name="Hao G."/>
            <person name="Liu J."/>
            <person name="Yang Y."/>
        </authorList>
    </citation>
    <scope>NUCLEOTIDE SEQUENCE [LARGE SCALE GENOMIC DNA]</scope>
    <source>
        <strain evidence="3">Cfa_2016G</strain>
        <tissue evidence="3">Leaf</tissue>
    </source>
</reference>
<dbReference type="OrthoDB" id="1110401at2759"/>
<dbReference type="Pfam" id="PF23598">
    <property type="entry name" value="LRR_14"/>
    <property type="match status" value="1"/>
</dbReference>
<comment type="caution">
    <text evidence="3">The sequence shown here is derived from an EMBL/GenBank/DDBJ whole genome shotgun (WGS) entry which is preliminary data.</text>
</comment>
<dbReference type="InterPro" id="IPR055414">
    <property type="entry name" value="LRR_R13L4/SHOC2-like"/>
</dbReference>
<dbReference type="SUPFAM" id="SSF52058">
    <property type="entry name" value="L domain-like"/>
    <property type="match status" value="1"/>
</dbReference>
<keyword evidence="1" id="KW-0677">Repeat</keyword>
<dbReference type="Gene3D" id="3.80.10.10">
    <property type="entry name" value="Ribonuclease Inhibitor"/>
    <property type="match status" value="2"/>
</dbReference>
<feature type="domain" description="Disease resistance R13L4/SHOC-2-like LRR" evidence="2">
    <location>
        <begin position="354"/>
        <end position="527"/>
    </location>
</feature>